<proteinExistence type="predicted"/>
<dbReference type="EMBL" id="JACSQA010000003">
    <property type="protein sequence ID" value="MBD8025672.1"/>
    <property type="molecule type" value="Genomic_DNA"/>
</dbReference>
<comment type="caution">
    <text evidence="1">The sequence shown here is derived from an EMBL/GenBank/DDBJ whole genome shotgun (WGS) entry which is preliminary data.</text>
</comment>
<protein>
    <submittedName>
        <fullName evidence="1">Uncharacterized protein</fullName>
    </submittedName>
</protein>
<name>A0ABR8X911_9BACL</name>
<dbReference type="Proteomes" id="UP000640930">
    <property type="component" value="Unassembled WGS sequence"/>
</dbReference>
<gene>
    <name evidence="1" type="ORF">H9636_03285</name>
</gene>
<organism evidence="1 2">
    <name type="scientific">Ureibacillus galli</name>
    <dbReference type="NCBI Taxonomy" id="2762222"/>
    <lineage>
        <taxon>Bacteria</taxon>
        <taxon>Bacillati</taxon>
        <taxon>Bacillota</taxon>
        <taxon>Bacilli</taxon>
        <taxon>Bacillales</taxon>
        <taxon>Caryophanaceae</taxon>
        <taxon>Ureibacillus</taxon>
    </lineage>
</organism>
<keyword evidence="2" id="KW-1185">Reference proteome</keyword>
<accession>A0ABR8X911</accession>
<reference evidence="1 2" key="1">
    <citation type="submission" date="2020-08" db="EMBL/GenBank/DDBJ databases">
        <title>A Genomic Blueprint of the Chicken Gut Microbiome.</title>
        <authorList>
            <person name="Gilroy R."/>
            <person name="Ravi A."/>
            <person name="Getino M."/>
            <person name="Pursley I."/>
            <person name="Horton D.L."/>
            <person name="Alikhan N.-F."/>
            <person name="Baker D."/>
            <person name="Gharbi K."/>
            <person name="Hall N."/>
            <person name="Watson M."/>
            <person name="Adriaenssens E.M."/>
            <person name="Foster-Nyarko E."/>
            <person name="Jarju S."/>
            <person name="Secka A."/>
            <person name="Antonio M."/>
            <person name="Oren A."/>
            <person name="Chaudhuri R."/>
            <person name="La Ragione R.M."/>
            <person name="Hildebrand F."/>
            <person name="Pallen M.J."/>
        </authorList>
    </citation>
    <scope>NUCLEOTIDE SEQUENCE [LARGE SCALE GENOMIC DNA]</scope>
    <source>
        <strain evidence="1 2">Re31</strain>
    </source>
</reference>
<dbReference type="RefSeq" id="WP_191706218.1">
    <property type="nucleotide sequence ID" value="NZ_JACSQA010000003.1"/>
</dbReference>
<sequence>MVYNEPRQLNKTVNFIKEAEKVKMQLVSEIKAHKLGQGKDGTISQLENFYKDIELMIESKSHIPSYPRAIADSWVFNSELGKQLLDLYEVYKLYIVCNKAFDYFFDLKRKLDIFNKFGYFKALSSVFHRA</sequence>
<evidence type="ECO:0000313" key="2">
    <source>
        <dbReference type="Proteomes" id="UP000640930"/>
    </source>
</evidence>
<evidence type="ECO:0000313" key="1">
    <source>
        <dbReference type="EMBL" id="MBD8025672.1"/>
    </source>
</evidence>